<keyword evidence="2" id="KW-1185">Reference proteome</keyword>
<protein>
    <submittedName>
        <fullName evidence="1">Uncharacterized protein</fullName>
    </submittedName>
</protein>
<reference evidence="1 2" key="1">
    <citation type="submission" date="2024-01" db="EMBL/GenBank/DDBJ databases">
        <title>The complete chloroplast genome sequence of Lithospermum erythrorhizon: insights into the phylogenetic relationship among Boraginaceae species and the maternal lineages of purple gromwells.</title>
        <authorList>
            <person name="Okada T."/>
            <person name="Watanabe K."/>
        </authorList>
    </citation>
    <scope>NUCLEOTIDE SEQUENCE [LARGE SCALE GENOMIC DNA]</scope>
</reference>
<evidence type="ECO:0000313" key="2">
    <source>
        <dbReference type="Proteomes" id="UP001454036"/>
    </source>
</evidence>
<sequence>MLVQAGLVYDKIANIAASAERQLVDFDDMLMDNPSLFTRLAIVTKTKSRDAMIHEATSTSPPPTNSAPTPTINPLRLLHPHLSLPKRPRSLRHHKRRPLKSWLMILWMRSRKHMDFNQPQGWWLLVLRMWTPPTPYLDLIGSFY</sequence>
<gene>
    <name evidence="1" type="ORF">LIER_38229</name>
</gene>
<accession>A0AAV3Q141</accession>
<dbReference type="AlphaFoldDB" id="A0AAV3Q141"/>
<organism evidence="1 2">
    <name type="scientific">Lithospermum erythrorhizon</name>
    <name type="common">Purple gromwell</name>
    <name type="synonym">Lithospermum officinale var. erythrorhizon</name>
    <dbReference type="NCBI Taxonomy" id="34254"/>
    <lineage>
        <taxon>Eukaryota</taxon>
        <taxon>Viridiplantae</taxon>
        <taxon>Streptophyta</taxon>
        <taxon>Embryophyta</taxon>
        <taxon>Tracheophyta</taxon>
        <taxon>Spermatophyta</taxon>
        <taxon>Magnoliopsida</taxon>
        <taxon>eudicotyledons</taxon>
        <taxon>Gunneridae</taxon>
        <taxon>Pentapetalae</taxon>
        <taxon>asterids</taxon>
        <taxon>lamiids</taxon>
        <taxon>Boraginales</taxon>
        <taxon>Boraginaceae</taxon>
        <taxon>Boraginoideae</taxon>
        <taxon>Lithospermeae</taxon>
        <taxon>Lithospermum</taxon>
    </lineage>
</organism>
<evidence type="ECO:0000313" key="1">
    <source>
        <dbReference type="EMBL" id="GAA0156183.1"/>
    </source>
</evidence>
<dbReference type="EMBL" id="BAABME010019131">
    <property type="protein sequence ID" value="GAA0156183.1"/>
    <property type="molecule type" value="Genomic_DNA"/>
</dbReference>
<comment type="caution">
    <text evidence="1">The sequence shown here is derived from an EMBL/GenBank/DDBJ whole genome shotgun (WGS) entry which is preliminary data.</text>
</comment>
<dbReference type="Proteomes" id="UP001454036">
    <property type="component" value="Unassembled WGS sequence"/>
</dbReference>
<proteinExistence type="predicted"/>
<name>A0AAV3Q141_LITER</name>